<dbReference type="Pfam" id="PF00005">
    <property type="entry name" value="ABC_tran"/>
    <property type="match status" value="1"/>
</dbReference>
<evidence type="ECO:0000259" key="6">
    <source>
        <dbReference type="PROSITE" id="PS50893"/>
    </source>
</evidence>
<dbReference type="PANTHER" id="PTHR43335">
    <property type="entry name" value="ABC TRANSPORTER, ATP-BINDING PROTEIN"/>
    <property type="match status" value="1"/>
</dbReference>
<organism evidence="7 8">
    <name type="scientific">Alienimonas chondri</name>
    <dbReference type="NCBI Taxonomy" id="2681879"/>
    <lineage>
        <taxon>Bacteria</taxon>
        <taxon>Pseudomonadati</taxon>
        <taxon>Planctomycetota</taxon>
        <taxon>Planctomycetia</taxon>
        <taxon>Planctomycetales</taxon>
        <taxon>Planctomycetaceae</taxon>
        <taxon>Alienimonas</taxon>
    </lineage>
</organism>
<feature type="region of interest" description="Disordered" evidence="5">
    <location>
        <begin position="1"/>
        <end position="45"/>
    </location>
</feature>
<dbReference type="Gene3D" id="3.40.50.300">
    <property type="entry name" value="P-loop containing nucleotide triphosphate hydrolases"/>
    <property type="match status" value="1"/>
</dbReference>
<comment type="caution">
    <text evidence="7">The sequence shown here is derived from an EMBL/GenBank/DDBJ whole genome shotgun (WGS) entry which is preliminary data.</text>
</comment>
<dbReference type="InterPro" id="IPR017871">
    <property type="entry name" value="ABC_transporter-like_CS"/>
</dbReference>
<dbReference type="SUPFAM" id="SSF52540">
    <property type="entry name" value="P-loop containing nucleoside triphosphate hydrolases"/>
    <property type="match status" value="1"/>
</dbReference>
<keyword evidence="3" id="KW-0547">Nucleotide-binding</keyword>
<evidence type="ECO:0000256" key="4">
    <source>
        <dbReference type="ARBA" id="ARBA00022840"/>
    </source>
</evidence>
<protein>
    <submittedName>
        <fullName evidence="7">Vitamin B12 import ATP-binding protein BtuD</fullName>
    </submittedName>
</protein>
<evidence type="ECO:0000313" key="8">
    <source>
        <dbReference type="Proteomes" id="UP000609651"/>
    </source>
</evidence>
<evidence type="ECO:0000256" key="2">
    <source>
        <dbReference type="ARBA" id="ARBA00022448"/>
    </source>
</evidence>
<dbReference type="InterPro" id="IPR027417">
    <property type="entry name" value="P-loop_NTPase"/>
</dbReference>
<dbReference type="Proteomes" id="UP000609651">
    <property type="component" value="Unassembled WGS sequence"/>
</dbReference>
<dbReference type="PROSITE" id="PS00211">
    <property type="entry name" value="ABC_TRANSPORTER_1"/>
    <property type="match status" value="1"/>
</dbReference>
<evidence type="ECO:0000256" key="1">
    <source>
        <dbReference type="ARBA" id="ARBA00005417"/>
    </source>
</evidence>
<gene>
    <name evidence="7" type="primary">btuD_1</name>
    <name evidence="7" type="ORF">LzC2_00950</name>
</gene>
<dbReference type="InterPro" id="IPR003439">
    <property type="entry name" value="ABC_transporter-like_ATP-bd"/>
</dbReference>
<keyword evidence="4 7" id="KW-0067">ATP-binding</keyword>
<dbReference type="PROSITE" id="PS50893">
    <property type="entry name" value="ABC_TRANSPORTER_2"/>
    <property type="match status" value="1"/>
</dbReference>
<feature type="domain" description="ABC transporter" evidence="6">
    <location>
        <begin position="45"/>
        <end position="280"/>
    </location>
</feature>
<dbReference type="InterPro" id="IPR003593">
    <property type="entry name" value="AAA+_ATPase"/>
</dbReference>
<dbReference type="CDD" id="cd03230">
    <property type="entry name" value="ABC_DR_subfamily_A"/>
    <property type="match status" value="1"/>
</dbReference>
<dbReference type="GO" id="GO:0005524">
    <property type="term" value="F:ATP binding"/>
    <property type="evidence" value="ECO:0007669"/>
    <property type="project" value="UniProtKB-KW"/>
</dbReference>
<evidence type="ECO:0000256" key="3">
    <source>
        <dbReference type="ARBA" id="ARBA00022741"/>
    </source>
</evidence>
<evidence type="ECO:0000256" key="5">
    <source>
        <dbReference type="SAM" id="MobiDB-lite"/>
    </source>
</evidence>
<name>A0ABX1V853_9PLAN</name>
<reference evidence="7 8" key="1">
    <citation type="journal article" date="2020" name="Syst. Appl. Microbiol.">
        <title>Alienimonas chondri sp. nov., a novel planctomycete isolated from the biofilm of the red alga Chondrus crispus.</title>
        <authorList>
            <person name="Vitorino I."/>
            <person name="Albuquerque L."/>
            <person name="Wiegand S."/>
            <person name="Kallscheuer N."/>
            <person name="da Costa M.S."/>
            <person name="Lobo-da-Cunha A."/>
            <person name="Jogler C."/>
            <person name="Lage O.M."/>
        </authorList>
    </citation>
    <scope>NUCLEOTIDE SEQUENCE [LARGE SCALE GENOMIC DNA]</scope>
    <source>
        <strain evidence="7 8">LzC2</strain>
    </source>
</reference>
<evidence type="ECO:0000313" key="7">
    <source>
        <dbReference type="EMBL" id="NNJ24048.1"/>
    </source>
</evidence>
<dbReference type="PANTHER" id="PTHR43335:SF2">
    <property type="entry name" value="ABC TRANSPORTER, ATP-BINDING PROTEIN"/>
    <property type="match status" value="1"/>
</dbReference>
<proteinExistence type="inferred from homology"/>
<dbReference type="SMART" id="SM00382">
    <property type="entry name" value="AAA"/>
    <property type="match status" value="1"/>
</dbReference>
<keyword evidence="8" id="KW-1185">Reference proteome</keyword>
<keyword evidence="2" id="KW-0813">Transport</keyword>
<sequence length="378" mass="40063">MSNQAPPADLEPVDPFESPAASTASPRDVEPRPPNAPSTDGPPVVDAVDLSKTYSDGLFGRKTVHALRGVSFQVRPGEIFGLLGPNGAGKTTLIKVLLGICRKSGGSATVLGHPAGARDARRRIGYLPEGHRLPRHLTANTALDYYGGLSGLSSAEVKRRRGDLLTLVGLSKWGNTNVRKFSKGMQQRLGLAQAMLHDPDLLILDEPTDGVDPVGHADIRRVLGELKARGKTVFLNSHLLQELEMVCDRAAILRNGEVRGLGDLDDLRGGGELVTLRLLGEEKAVRSALVGSHFGGVPLKSIGHDDDGRGRFTAELGDVDQAQVDVAVDALRDAGVSLHSLLRVKPSLEDAFLRAVADDDRVPVAGTDGVRQAGGVTN</sequence>
<comment type="similarity">
    <text evidence="1">Belongs to the ABC transporter superfamily.</text>
</comment>
<accession>A0ABX1V853</accession>
<dbReference type="EMBL" id="WTPX01000002">
    <property type="protein sequence ID" value="NNJ24048.1"/>
    <property type="molecule type" value="Genomic_DNA"/>
</dbReference>